<dbReference type="Proteomes" id="UP000015104">
    <property type="component" value="Unassembled WGS sequence"/>
</dbReference>
<dbReference type="InterPro" id="IPR010291">
    <property type="entry name" value="Ion_channel_UNC-93"/>
</dbReference>
<feature type="transmembrane region" description="Helical" evidence="9">
    <location>
        <begin position="274"/>
        <end position="294"/>
    </location>
</feature>
<evidence type="ECO:0000256" key="9">
    <source>
        <dbReference type="SAM" id="Phobius"/>
    </source>
</evidence>
<dbReference type="GO" id="GO:0016020">
    <property type="term" value="C:membrane"/>
    <property type="evidence" value="ECO:0007669"/>
    <property type="project" value="UniProtKB-SubCell"/>
</dbReference>
<evidence type="ECO:0000256" key="7">
    <source>
        <dbReference type="ARBA" id="ARBA00040302"/>
    </source>
</evidence>
<feature type="transmembrane region" description="Helical" evidence="9">
    <location>
        <begin position="68"/>
        <end position="84"/>
    </location>
</feature>
<feature type="transmembrane region" description="Helical" evidence="9">
    <location>
        <begin position="381"/>
        <end position="400"/>
    </location>
</feature>
<evidence type="ECO:0000313" key="10">
    <source>
        <dbReference type="EnsemblMetazoa" id="tetur30g01630.1"/>
    </source>
</evidence>
<feature type="transmembrane region" description="Helical" evidence="9">
    <location>
        <begin position="234"/>
        <end position="254"/>
    </location>
</feature>
<feature type="transmembrane region" description="Helical" evidence="9">
    <location>
        <begin position="406"/>
        <end position="425"/>
    </location>
</feature>
<dbReference type="InterPro" id="IPR051617">
    <property type="entry name" value="UNC-93-like_regulator"/>
</dbReference>
<feature type="transmembrane region" description="Helical" evidence="9">
    <location>
        <begin position="184"/>
        <end position="204"/>
    </location>
</feature>
<keyword evidence="4 9" id="KW-1133">Transmembrane helix</keyword>
<feature type="transmembrane region" description="Helical" evidence="9">
    <location>
        <begin position="20"/>
        <end position="38"/>
    </location>
</feature>
<dbReference type="Gene3D" id="1.20.1250.20">
    <property type="entry name" value="MFS general substrate transporter like domains"/>
    <property type="match status" value="1"/>
</dbReference>
<proteinExistence type="inferred from homology"/>
<feature type="transmembrane region" description="Helical" evidence="9">
    <location>
        <begin position="151"/>
        <end position="172"/>
    </location>
</feature>
<dbReference type="EMBL" id="CAEY01000869">
    <property type="status" value="NOT_ANNOTATED_CDS"/>
    <property type="molecule type" value="Genomic_DNA"/>
</dbReference>
<accession>T1L0R2</accession>
<protein>
    <recommendedName>
        <fullName evidence="7">UNC93-like protein MFSD11</fullName>
    </recommendedName>
    <alternativeName>
        <fullName evidence="8">Major facilitator superfamily domain-containing protein 11</fullName>
    </alternativeName>
</protein>
<evidence type="ECO:0000256" key="4">
    <source>
        <dbReference type="ARBA" id="ARBA00022989"/>
    </source>
</evidence>
<dbReference type="PANTHER" id="PTHR23294:SF0">
    <property type="entry name" value="UNC93-LIKE PROTEIN MFSD11"/>
    <property type="match status" value="1"/>
</dbReference>
<sequence>MDEIDLSIALGLTPRPQQRSGVALMNVSLLGITFFFIYTCYGTSMFIEVSLISIYLLVSFKLSSGTGVNYAIFGLFCCLSPSLIDMMGPKVAMIVHGLILSSASLSFIFPTPDGLVFSAIGLGVGQAVLWTAQGNLLTINSKDETIMRNSGIFWALYQTSLLVGNSIVYNRFEDHRTIDRPTRNITFTGLTICSLLGVLALFALREPTDAPRKKVGAWKSLSNTLTLIKSQKMILLLLVFVYTGLEGCFFSGVYNASVAFSRRRPNFTHKRFSGVSGVLTGFGEIAGGFLAILIGSVKKRKQSNFVIFLGYCIHIITFAVMYFNLQFHVSLNGSDEPAVVHASLILALICCFLIGFGDACFQNQINAFLGSVYHEDSAPPFAIFNCFQYLTSAIAFYYSNYIPLDTHIYILTIVATIGALAFFAADHLHKVEKRVTQYRKKVIRVIPTSDRPTGNN</sequence>
<comment type="subcellular location">
    <subcellularLocation>
        <location evidence="1">Membrane</location>
        <topology evidence="1">Multi-pass membrane protein</topology>
    </subcellularLocation>
</comment>
<evidence type="ECO:0000256" key="1">
    <source>
        <dbReference type="ARBA" id="ARBA00004141"/>
    </source>
</evidence>
<feature type="transmembrane region" description="Helical" evidence="9">
    <location>
        <begin position="115"/>
        <end position="139"/>
    </location>
</feature>
<evidence type="ECO:0000256" key="8">
    <source>
        <dbReference type="ARBA" id="ARBA00041910"/>
    </source>
</evidence>
<dbReference type="EnsemblMetazoa" id="tetur30g01630.1">
    <property type="protein sequence ID" value="tetur30g01630.1"/>
    <property type="gene ID" value="tetur30g01630"/>
</dbReference>
<evidence type="ECO:0000256" key="3">
    <source>
        <dbReference type="ARBA" id="ARBA00022692"/>
    </source>
</evidence>
<feature type="transmembrane region" description="Helical" evidence="9">
    <location>
        <begin position="91"/>
        <end position="109"/>
    </location>
</feature>
<keyword evidence="11" id="KW-1185">Reference proteome</keyword>
<feature type="transmembrane region" description="Helical" evidence="9">
    <location>
        <begin position="339"/>
        <end position="361"/>
    </location>
</feature>
<evidence type="ECO:0000256" key="5">
    <source>
        <dbReference type="ARBA" id="ARBA00023136"/>
    </source>
</evidence>
<keyword evidence="3 9" id="KW-0812">Transmembrane</keyword>
<dbReference type="PANTHER" id="PTHR23294">
    <property type="entry name" value="ET TRANSLATION PRODUCT-RELATED"/>
    <property type="match status" value="1"/>
</dbReference>
<feature type="transmembrane region" description="Helical" evidence="9">
    <location>
        <begin position="306"/>
        <end position="327"/>
    </location>
</feature>
<keyword evidence="6" id="KW-0325">Glycoprotein</keyword>
<evidence type="ECO:0000313" key="11">
    <source>
        <dbReference type="Proteomes" id="UP000015104"/>
    </source>
</evidence>
<dbReference type="Pfam" id="PF05978">
    <property type="entry name" value="UNC-93"/>
    <property type="match status" value="1"/>
</dbReference>
<dbReference type="InterPro" id="IPR036259">
    <property type="entry name" value="MFS_trans_sf"/>
</dbReference>
<dbReference type="HOGENOM" id="CLU_025356_2_0_1"/>
<evidence type="ECO:0000256" key="2">
    <source>
        <dbReference type="ARBA" id="ARBA00009172"/>
    </source>
</evidence>
<keyword evidence="5 9" id="KW-0472">Membrane</keyword>
<reference evidence="11" key="1">
    <citation type="submission" date="2011-08" db="EMBL/GenBank/DDBJ databases">
        <authorList>
            <person name="Rombauts S."/>
        </authorList>
    </citation>
    <scope>NUCLEOTIDE SEQUENCE</scope>
    <source>
        <strain evidence="11">London</strain>
    </source>
</reference>
<name>T1L0R2_TETUR</name>
<organism evidence="10 11">
    <name type="scientific">Tetranychus urticae</name>
    <name type="common">Two-spotted spider mite</name>
    <dbReference type="NCBI Taxonomy" id="32264"/>
    <lineage>
        <taxon>Eukaryota</taxon>
        <taxon>Metazoa</taxon>
        <taxon>Ecdysozoa</taxon>
        <taxon>Arthropoda</taxon>
        <taxon>Chelicerata</taxon>
        <taxon>Arachnida</taxon>
        <taxon>Acari</taxon>
        <taxon>Acariformes</taxon>
        <taxon>Trombidiformes</taxon>
        <taxon>Prostigmata</taxon>
        <taxon>Eleutherengona</taxon>
        <taxon>Raphignathae</taxon>
        <taxon>Tetranychoidea</taxon>
        <taxon>Tetranychidae</taxon>
        <taxon>Tetranychus</taxon>
    </lineage>
</organism>
<evidence type="ECO:0000256" key="6">
    <source>
        <dbReference type="ARBA" id="ARBA00023180"/>
    </source>
</evidence>
<dbReference type="AlphaFoldDB" id="T1L0R2"/>
<reference evidence="10" key="2">
    <citation type="submission" date="2015-06" db="UniProtKB">
        <authorList>
            <consortium name="EnsemblMetazoa"/>
        </authorList>
    </citation>
    <scope>IDENTIFICATION</scope>
</reference>
<comment type="similarity">
    <text evidence="2">Belongs to the unc-93 family.</text>
</comment>
<dbReference type="eggNOG" id="KOG3098">
    <property type="taxonomic scope" value="Eukaryota"/>
</dbReference>
<dbReference type="SUPFAM" id="SSF103473">
    <property type="entry name" value="MFS general substrate transporter"/>
    <property type="match status" value="1"/>
</dbReference>